<protein>
    <submittedName>
        <fullName evidence="1">Uncharacterized protein in mobD 3'region</fullName>
    </submittedName>
</protein>
<dbReference type="Pfam" id="PF00805">
    <property type="entry name" value="Pentapeptide"/>
    <property type="match status" value="2"/>
</dbReference>
<sequence>MTTVCAGLVELAGLVDDWWGLGQEQLDDAQNIDGPDLVTAEVRRRRQELIDIIFKQDLSPTGEGAEKVGETRSRILGAHLDTSAIATKRTSHSFAEESWSRLDLSDANLSEASLMRVDLSGAALTSADLSGANLIGANLSGANLIGADLSGANLLNADLSGARLLIADLSGARLMSADLSGARLKRADLVGARLVRANLIGADLSDARLKRADLSGARLSDAGSFVAELTSAQYDENTKFPDGFDPDNAGMITR</sequence>
<reference evidence="1 2" key="1">
    <citation type="submission" date="2016-06" db="EMBL/GenBank/DDBJ databases">
        <title>Complete genome sequence of a saline-alkali tolerant type strain Dietzia timorensis ID05-A0528T.</title>
        <authorList>
            <person name="Wu X."/>
        </authorList>
    </citation>
    <scope>NUCLEOTIDE SEQUENCE [LARGE SCALE GENOMIC DNA]</scope>
    <source>
        <strain evidence="1 2">ID05-A0528</strain>
    </source>
</reference>
<dbReference type="PANTHER" id="PTHR14136:SF17">
    <property type="entry name" value="BTB_POZ DOMAIN-CONTAINING PROTEIN KCTD9"/>
    <property type="match status" value="1"/>
</dbReference>
<dbReference type="Gene3D" id="2.160.20.80">
    <property type="entry name" value="E3 ubiquitin-protein ligase SopA"/>
    <property type="match status" value="2"/>
</dbReference>
<dbReference type="PANTHER" id="PTHR14136">
    <property type="entry name" value="BTB_POZ DOMAIN-CONTAINING PROTEIN KCTD9"/>
    <property type="match status" value="1"/>
</dbReference>
<evidence type="ECO:0000313" key="2">
    <source>
        <dbReference type="Proteomes" id="UP000186104"/>
    </source>
</evidence>
<gene>
    <name evidence="1" type="ORF">BJL86_0448</name>
</gene>
<evidence type="ECO:0000313" key="1">
    <source>
        <dbReference type="EMBL" id="ANI91255.1"/>
    </source>
</evidence>
<proteinExistence type="predicted"/>
<keyword evidence="2" id="KW-1185">Reference proteome</keyword>
<dbReference type="SUPFAM" id="SSF141571">
    <property type="entry name" value="Pentapeptide repeat-like"/>
    <property type="match status" value="1"/>
</dbReference>
<dbReference type="InterPro" id="IPR051082">
    <property type="entry name" value="Pentapeptide-BTB/POZ_domain"/>
</dbReference>
<dbReference type="STRING" id="499555.BJL86_0448"/>
<organism evidence="1 2">
    <name type="scientific">Dietzia timorensis</name>
    <dbReference type="NCBI Taxonomy" id="499555"/>
    <lineage>
        <taxon>Bacteria</taxon>
        <taxon>Bacillati</taxon>
        <taxon>Actinomycetota</taxon>
        <taxon>Actinomycetes</taxon>
        <taxon>Mycobacteriales</taxon>
        <taxon>Dietziaceae</taxon>
        <taxon>Dietzia</taxon>
    </lineage>
</organism>
<dbReference type="AlphaFoldDB" id="A0A173LGA1"/>
<accession>A0A173LGA1</accession>
<dbReference type="EMBL" id="CP015961">
    <property type="protein sequence ID" value="ANI91255.1"/>
    <property type="molecule type" value="Genomic_DNA"/>
</dbReference>
<dbReference type="KEGG" id="dtm:BJL86_0448"/>
<dbReference type="InterPro" id="IPR001646">
    <property type="entry name" value="5peptide_repeat"/>
</dbReference>
<name>A0A173LGA1_9ACTN</name>
<dbReference type="Proteomes" id="UP000186104">
    <property type="component" value="Chromosome"/>
</dbReference>